<dbReference type="InterPro" id="IPR003439">
    <property type="entry name" value="ABC_transporter-like_ATP-bd"/>
</dbReference>
<dbReference type="InterPro" id="IPR050173">
    <property type="entry name" value="ABC_transporter_C-like"/>
</dbReference>
<comment type="subcellular location">
    <subcellularLocation>
        <location evidence="1">Cell membrane</location>
        <topology evidence="1">Multi-pass membrane protein</topology>
    </subcellularLocation>
</comment>
<dbReference type="PROSITE" id="PS50893">
    <property type="entry name" value="ABC_TRANSPORTER_2"/>
    <property type="match status" value="2"/>
</dbReference>
<dbReference type="GO" id="GO:0016887">
    <property type="term" value="F:ATP hydrolysis activity"/>
    <property type="evidence" value="ECO:0007669"/>
    <property type="project" value="InterPro"/>
</dbReference>
<gene>
    <name evidence="13" type="ORF">DCS_04943</name>
</gene>
<dbReference type="InterPro" id="IPR056227">
    <property type="entry name" value="TMD0_ABC"/>
</dbReference>
<keyword evidence="3" id="KW-1003">Cell membrane</keyword>
<dbReference type="Gene3D" id="1.20.1560.10">
    <property type="entry name" value="ABC transporter type 1, transmembrane domain"/>
    <property type="match status" value="2"/>
</dbReference>
<dbReference type="PANTHER" id="PTHR24223:SF345">
    <property type="entry name" value="ABC MULTIDRUG TRANSPORTER (EUROFUNG)"/>
    <property type="match status" value="1"/>
</dbReference>
<dbReference type="CDD" id="cd18579">
    <property type="entry name" value="ABC_6TM_ABCC_D1"/>
    <property type="match status" value="1"/>
</dbReference>
<evidence type="ECO:0000256" key="1">
    <source>
        <dbReference type="ARBA" id="ARBA00004651"/>
    </source>
</evidence>
<evidence type="ECO:0000256" key="2">
    <source>
        <dbReference type="ARBA" id="ARBA00022448"/>
    </source>
</evidence>
<feature type="transmembrane region" description="Helical" evidence="10">
    <location>
        <begin position="415"/>
        <end position="438"/>
    </location>
</feature>
<dbReference type="SUPFAM" id="SSF90123">
    <property type="entry name" value="ABC transporter transmembrane region"/>
    <property type="match status" value="2"/>
</dbReference>
<dbReference type="Pfam" id="PF24357">
    <property type="entry name" value="TMD0_ABC"/>
    <property type="match status" value="1"/>
</dbReference>
<evidence type="ECO:0000256" key="9">
    <source>
        <dbReference type="SAM" id="MobiDB-lite"/>
    </source>
</evidence>
<sequence length="1495" mass="165143">MEAPVAARPSQCLNDHRFGPAVVGCRDDFDFTQCFEQSMLSMLPSSIFIVAAIVRAVYLYRRPVLVEGGWAFKQSKIMVIGCYLSLQIALLVLACTGTSYGQTAIPAAALSLVAAILVLVVSVAEHARACKPSALLSLYLFFTLLFDVTQSRTQWLSDRDAPFTKVFTASIVTKLTVLLVEAQSKSSWMRDIDTYAKSPETTSSIFNKSVYFWLNDLLIRGYQKPLAAEDLYVLDESLLADNYQQLFWDAFQNRITRTGTNRKSLLLAVTATLKWSFLAPIVPRLAVTAFSFAQPFLINALLRFLREDSRTASANIGYGFIAAAALIYLGLAVSTGFYWYFHQRALVRLRACLVTAIYRKTIQKRANEEGNCSAITLMNSDVGRIQGGIRDLHECWASVLETGLASWLLYRQIRVAFLAPMLVICACTGLTMIVARFAGKRQGLWMKLLQERVALTSAMIPALPAIKMSGLSYQIGRLVQARREAEIAGAKRFRIITTVSTVIAFAPLLLSPVVTFTFSAGSLNIATAFTALSWINLLCQPLTQLFQSVPQLLAALTCFHRVQDFLAPKPHDKEAPAGLVEASQNHVVPSYPTGDGAIKIAVNNGNFGWERDVYVLKEISLSIRTSSFTIITGRMATGKSTLCKAMLQELPFAEGTVLWNDHGRQLAYCDQDPFLLNATIRENIIGSGRHDPPWYEEVVRSCHLSKDLAEMPKGDDTVVGSKGVALSGGQRKRICLARAIYARPDVAILDDVMSGMDSCTESLIFNDVFGPEGVLRRIQTTVVLATLSNRHLEFADWIIILGEGAILCQGSFSDLKLSNSHHQSSLVTNDDEPLVQADIEEKAMPPGSPTQKIDQDQQNQNAAADARRSVSDMSNYRFYFQATGFTMLLPFFATGLGFAFLYNFSSVWVEFWQNSRYGPDKTSFYLGVYFLLQFTCLTLLAGFVSFNGNVMGPRASWKLHLRSLCVLMRSPLEYYTTVDAAVATGYFSQDMSMIDNDLSGSLGNTALTGLTAIGQAALIPVAAPFVLIGYPIILAVLYFVQKFYLRTSTQLRKLMLEAREPLYKHFTETVDGLLTIRAFGWVLPSLSMNTKLLDESQRSSYLLPMLQQWLNMKLNLCVAALAVLFVALATQLRASAGLTGVGLVSLMSLGEIMGNFIRCYAELQTATVALDRLRTFEDDISLEDSDENASAPPDHWPTAGDVNLHGIYADYRTDVPFPGKTAASAGTSRRCTLRDISVSIAPGERVLVCGRTGSGKTSLLLLLQGFLRPNLGRVVIDNIELGKVVCSALRHRIIAIPQMSFFLPGRSSVRQNLEYHGNDAELDVNTYRIQETQIAQDEECEYALRAVGLWDLINSRGGLDGGLDDDALSRGEKQLFSLARAVVRRQLHQRRTEFPEKSGRGVLLLDEFNTGLDMETVSSMWSVIQQEFPMYTVICVAHTLEGAPDFDTVLVMSEGEIIEMGSPLDLLRRRGGKFRNLWHGTTVPHVQAGHAGEGA</sequence>
<dbReference type="SUPFAM" id="SSF52540">
    <property type="entry name" value="P-loop containing nucleoside triphosphate hydrolases"/>
    <property type="match status" value="2"/>
</dbReference>
<dbReference type="GO" id="GO:0005524">
    <property type="term" value="F:ATP binding"/>
    <property type="evidence" value="ECO:0007669"/>
    <property type="project" value="UniProtKB-KW"/>
</dbReference>
<feature type="transmembrane region" description="Helical" evidence="10">
    <location>
        <begin position="317"/>
        <end position="341"/>
    </location>
</feature>
<dbReference type="GO" id="GO:0005886">
    <property type="term" value="C:plasma membrane"/>
    <property type="evidence" value="ECO:0007669"/>
    <property type="project" value="UniProtKB-SubCell"/>
</dbReference>
<proteinExistence type="predicted"/>
<evidence type="ECO:0000256" key="5">
    <source>
        <dbReference type="ARBA" id="ARBA00022741"/>
    </source>
</evidence>
<reference evidence="13 14" key="1">
    <citation type="journal article" date="2016" name="Sci. Rep.">
        <title>Insights into Adaptations to a Near-Obligate Nematode Endoparasitic Lifestyle from the Finished Genome of Drechmeria coniospora.</title>
        <authorList>
            <person name="Zhang L."/>
            <person name="Zhou Z."/>
            <person name="Guo Q."/>
            <person name="Fokkens L."/>
            <person name="Miskei M."/>
            <person name="Pocsi I."/>
            <person name="Zhang W."/>
            <person name="Chen M."/>
            <person name="Wang L."/>
            <person name="Sun Y."/>
            <person name="Donzelli B.G."/>
            <person name="Gibson D.M."/>
            <person name="Nelson D.R."/>
            <person name="Luo J.G."/>
            <person name="Rep M."/>
            <person name="Liu H."/>
            <person name="Yang S."/>
            <person name="Wang J."/>
            <person name="Krasnoff S.B."/>
            <person name="Xu Y."/>
            <person name="Molnar I."/>
            <person name="Lin M."/>
        </authorList>
    </citation>
    <scope>NUCLEOTIDE SEQUENCE [LARGE SCALE GENOMIC DNA]</scope>
    <source>
        <strain evidence="13 14">ARSEF 6962</strain>
    </source>
</reference>
<dbReference type="InterPro" id="IPR017871">
    <property type="entry name" value="ABC_transporter-like_CS"/>
</dbReference>
<dbReference type="InParanoid" id="A0A151GLF3"/>
<feature type="transmembrane region" description="Helical" evidence="10">
    <location>
        <begin position="1114"/>
        <end position="1132"/>
    </location>
</feature>
<dbReference type="InterPro" id="IPR011527">
    <property type="entry name" value="ABC1_TM_dom"/>
</dbReference>
<dbReference type="GO" id="GO:0140359">
    <property type="term" value="F:ABC-type transporter activity"/>
    <property type="evidence" value="ECO:0007669"/>
    <property type="project" value="InterPro"/>
</dbReference>
<dbReference type="InterPro" id="IPR036640">
    <property type="entry name" value="ABC1_TM_sf"/>
</dbReference>
<keyword evidence="14" id="KW-1185">Reference proteome</keyword>
<evidence type="ECO:0000256" key="4">
    <source>
        <dbReference type="ARBA" id="ARBA00022692"/>
    </source>
</evidence>
<feature type="region of interest" description="Disordered" evidence="9">
    <location>
        <begin position="842"/>
        <end position="861"/>
    </location>
</feature>
<dbReference type="Pfam" id="PF00005">
    <property type="entry name" value="ABC_tran"/>
    <property type="match status" value="2"/>
</dbReference>
<dbReference type="PROSITE" id="PS50929">
    <property type="entry name" value="ABC_TM1F"/>
    <property type="match status" value="2"/>
</dbReference>
<feature type="transmembrane region" description="Helical" evidence="10">
    <location>
        <begin position="878"/>
        <end position="904"/>
    </location>
</feature>
<feature type="domain" description="ABC transporter" evidence="11">
    <location>
        <begin position="600"/>
        <end position="828"/>
    </location>
</feature>
<dbReference type="Proteomes" id="UP000076580">
    <property type="component" value="Chromosome 02"/>
</dbReference>
<feature type="transmembrane region" description="Helical" evidence="10">
    <location>
        <begin position="924"/>
        <end position="946"/>
    </location>
</feature>
<dbReference type="EMBL" id="LAYC01000002">
    <property type="protein sequence ID" value="KYK57930.1"/>
    <property type="molecule type" value="Genomic_DNA"/>
</dbReference>
<dbReference type="CDD" id="cd18580">
    <property type="entry name" value="ABC_6TM_ABCC_D2"/>
    <property type="match status" value="1"/>
</dbReference>
<dbReference type="InterPro" id="IPR027417">
    <property type="entry name" value="P-loop_NTPase"/>
</dbReference>
<feature type="transmembrane region" description="Helical" evidence="10">
    <location>
        <begin position="105"/>
        <end position="124"/>
    </location>
</feature>
<dbReference type="InterPro" id="IPR003593">
    <property type="entry name" value="AAA+_ATPase"/>
</dbReference>
<evidence type="ECO:0000259" key="12">
    <source>
        <dbReference type="PROSITE" id="PS50929"/>
    </source>
</evidence>
<keyword evidence="7 10" id="KW-1133">Transmembrane helix</keyword>
<feature type="transmembrane region" description="Helical" evidence="10">
    <location>
        <begin position="492"/>
        <end position="510"/>
    </location>
</feature>
<dbReference type="InterPro" id="IPR044726">
    <property type="entry name" value="ABCC_6TM_D2"/>
</dbReference>
<feature type="transmembrane region" description="Helical" evidence="10">
    <location>
        <begin position="264"/>
        <end position="282"/>
    </location>
</feature>
<evidence type="ECO:0000256" key="10">
    <source>
        <dbReference type="SAM" id="Phobius"/>
    </source>
</evidence>
<dbReference type="SMART" id="SM00382">
    <property type="entry name" value="AAA"/>
    <property type="match status" value="2"/>
</dbReference>
<feature type="domain" description="ABC transporter" evidence="11">
    <location>
        <begin position="1202"/>
        <end position="1479"/>
    </location>
</feature>
<dbReference type="GeneID" id="63717586"/>
<feature type="transmembrane region" description="Helical" evidence="10">
    <location>
        <begin position="39"/>
        <end position="58"/>
    </location>
</feature>
<comment type="caution">
    <text evidence="13">The sequence shown here is derived from an EMBL/GenBank/DDBJ whole genome shotgun (WGS) entry which is preliminary data.</text>
</comment>
<feature type="transmembrane region" description="Helical" evidence="10">
    <location>
        <begin position="1025"/>
        <end position="1045"/>
    </location>
</feature>
<name>A0A151GLF3_DRECN</name>
<dbReference type="InterPro" id="IPR044746">
    <property type="entry name" value="ABCC_6TM_D1"/>
</dbReference>
<feature type="domain" description="ABC transmembrane type-1" evidence="12">
    <location>
        <begin position="882"/>
        <end position="1165"/>
    </location>
</feature>
<keyword evidence="2" id="KW-0813">Transport</keyword>
<dbReference type="RefSeq" id="XP_040657282.1">
    <property type="nucleotide sequence ID" value="XM_040802249.1"/>
</dbReference>
<evidence type="ECO:0000313" key="14">
    <source>
        <dbReference type="Proteomes" id="UP000076580"/>
    </source>
</evidence>
<organism evidence="13 14">
    <name type="scientific">Drechmeria coniospora</name>
    <name type="common">Nematophagous fungus</name>
    <name type="synonym">Meria coniospora</name>
    <dbReference type="NCBI Taxonomy" id="98403"/>
    <lineage>
        <taxon>Eukaryota</taxon>
        <taxon>Fungi</taxon>
        <taxon>Dikarya</taxon>
        <taxon>Ascomycota</taxon>
        <taxon>Pezizomycotina</taxon>
        <taxon>Sordariomycetes</taxon>
        <taxon>Hypocreomycetidae</taxon>
        <taxon>Hypocreales</taxon>
        <taxon>Ophiocordycipitaceae</taxon>
        <taxon>Drechmeria</taxon>
    </lineage>
</organism>
<feature type="transmembrane region" description="Helical" evidence="10">
    <location>
        <begin position="78"/>
        <end position="99"/>
    </location>
</feature>
<keyword evidence="5" id="KW-0547">Nucleotide-binding</keyword>
<keyword evidence="8 10" id="KW-0472">Membrane</keyword>
<dbReference type="Gene3D" id="3.40.50.300">
    <property type="entry name" value="P-loop containing nucleotide triphosphate hydrolases"/>
    <property type="match status" value="2"/>
</dbReference>
<evidence type="ECO:0000256" key="3">
    <source>
        <dbReference type="ARBA" id="ARBA00022475"/>
    </source>
</evidence>
<protein>
    <submittedName>
        <fullName evidence="13">ABC transporter</fullName>
    </submittedName>
</protein>
<keyword evidence="4 10" id="KW-0812">Transmembrane</keyword>
<evidence type="ECO:0000256" key="8">
    <source>
        <dbReference type="ARBA" id="ARBA00023136"/>
    </source>
</evidence>
<dbReference type="PROSITE" id="PS00211">
    <property type="entry name" value="ABC_TRANSPORTER_1"/>
    <property type="match status" value="1"/>
</dbReference>
<dbReference type="FunFam" id="1.20.1560.10:FF:000055">
    <property type="entry name" value="ABC multidrug transporter (Eurofung)"/>
    <property type="match status" value="1"/>
</dbReference>
<dbReference type="STRING" id="98403.A0A151GLF3"/>
<evidence type="ECO:0000256" key="6">
    <source>
        <dbReference type="ARBA" id="ARBA00022840"/>
    </source>
</evidence>
<feature type="domain" description="ABC transmembrane type-1" evidence="12">
    <location>
        <begin position="285"/>
        <end position="554"/>
    </location>
</feature>
<evidence type="ECO:0000256" key="7">
    <source>
        <dbReference type="ARBA" id="ARBA00022989"/>
    </source>
</evidence>
<evidence type="ECO:0000313" key="13">
    <source>
        <dbReference type="EMBL" id="KYK57930.1"/>
    </source>
</evidence>
<dbReference type="Pfam" id="PF00664">
    <property type="entry name" value="ABC_membrane"/>
    <property type="match status" value="1"/>
</dbReference>
<accession>A0A151GLF3</accession>
<keyword evidence="6" id="KW-0067">ATP-binding</keyword>
<evidence type="ECO:0000259" key="11">
    <source>
        <dbReference type="PROSITE" id="PS50893"/>
    </source>
</evidence>
<dbReference type="PANTHER" id="PTHR24223">
    <property type="entry name" value="ATP-BINDING CASSETTE SUB-FAMILY C"/>
    <property type="match status" value="1"/>
</dbReference>